<dbReference type="OrthoDB" id="913833at2759"/>
<sequence>SSEYSESAASSSDSSSVTVSFASSEENSSRRCRGLDLLVRAIYQVTTGSVIGVPYIQRRVKT</sequence>
<organism evidence="2 3">
    <name type="scientific">Genlisea aurea</name>
    <dbReference type="NCBI Taxonomy" id="192259"/>
    <lineage>
        <taxon>Eukaryota</taxon>
        <taxon>Viridiplantae</taxon>
        <taxon>Streptophyta</taxon>
        <taxon>Embryophyta</taxon>
        <taxon>Tracheophyta</taxon>
        <taxon>Spermatophyta</taxon>
        <taxon>Magnoliopsida</taxon>
        <taxon>eudicotyledons</taxon>
        <taxon>Gunneridae</taxon>
        <taxon>Pentapetalae</taxon>
        <taxon>asterids</taxon>
        <taxon>lamiids</taxon>
        <taxon>Lamiales</taxon>
        <taxon>Lentibulariaceae</taxon>
        <taxon>Genlisea</taxon>
    </lineage>
</organism>
<dbReference type="Proteomes" id="UP000015453">
    <property type="component" value="Unassembled WGS sequence"/>
</dbReference>
<feature type="non-terminal residue" evidence="2">
    <location>
        <position position="1"/>
    </location>
</feature>
<keyword evidence="3" id="KW-1185">Reference proteome</keyword>
<protein>
    <submittedName>
        <fullName evidence="2">Uncharacterized protein</fullName>
    </submittedName>
</protein>
<comment type="caution">
    <text evidence="2">The sequence shown here is derived from an EMBL/GenBank/DDBJ whole genome shotgun (WGS) entry which is preliminary data.</text>
</comment>
<feature type="compositionally biased region" description="Low complexity" evidence="1">
    <location>
        <begin position="1"/>
        <end position="26"/>
    </location>
</feature>
<evidence type="ECO:0000256" key="1">
    <source>
        <dbReference type="SAM" id="MobiDB-lite"/>
    </source>
</evidence>
<feature type="region of interest" description="Disordered" evidence="1">
    <location>
        <begin position="1"/>
        <end position="30"/>
    </location>
</feature>
<feature type="non-terminal residue" evidence="2">
    <location>
        <position position="62"/>
    </location>
</feature>
<proteinExistence type="predicted"/>
<dbReference type="AlphaFoldDB" id="S8CMH0"/>
<gene>
    <name evidence="2" type="ORF">M569_06867</name>
</gene>
<evidence type="ECO:0000313" key="3">
    <source>
        <dbReference type="Proteomes" id="UP000015453"/>
    </source>
</evidence>
<name>S8CMH0_9LAMI</name>
<accession>S8CMH0</accession>
<reference evidence="2 3" key="1">
    <citation type="journal article" date="2013" name="BMC Genomics">
        <title>The miniature genome of a carnivorous plant Genlisea aurea contains a low number of genes and short non-coding sequences.</title>
        <authorList>
            <person name="Leushkin E.V."/>
            <person name="Sutormin R.A."/>
            <person name="Nabieva E.R."/>
            <person name="Penin A.A."/>
            <person name="Kondrashov A.S."/>
            <person name="Logacheva M.D."/>
        </authorList>
    </citation>
    <scope>NUCLEOTIDE SEQUENCE [LARGE SCALE GENOMIC DNA]</scope>
</reference>
<evidence type="ECO:0000313" key="2">
    <source>
        <dbReference type="EMBL" id="EPS67910.1"/>
    </source>
</evidence>
<dbReference type="EMBL" id="AUSU01002865">
    <property type="protein sequence ID" value="EPS67910.1"/>
    <property type="molecule type" value="Genomic_DNA"/>
</dbReference>